<sequence length="150" mass="15913">MEEAKARAERLRAMRDAASSSSTDPSSTGARTMTLPAPFIDRGNGDGGSWGGFYTGAGDGTCAPSGGVGRPPPPLPPPPRPRTHEFSGGRGRCGSGGPRGRKAPRTERHSALDPAAYYKVRDVNAFKRTFEPTSLDSRGVVVSFRVTKFY</sequence>
<feature type="compositionally biased region" description="Pro residues" evidence="1">
    <location>
        <begin position="70"/>
        <end position="80"/>
    </location>
</feature>
<dbReference type="AlphaFoldDB" id="A0A1Y5I982"/>
<dbReference type="Proteomes" id="UP000195557">
    <property type="component" value="Unassembled WGS sequence"/>
</dbReference>
<dbReference type="EMBL" id="KZ155791">
    <property type="protein sequence ID" value="OUS45237.1"/>
    <property type="molecule type" value="Genomic_DNA"/>
</dbReference>
<feature type="compositionally biased region" description="Gly residues" evidence="1">
    <location>
        <begin position="45"/>
        <end position="59"/>
    </location>
</feature>
<evidence type="ECO:0000313" key="2">
    <source>
        <dbReference type="EMBL" id="OUS45237.1"/>
    </source>
</evidence>
<name>A0A1Y5I982_OSTTA</name>
<accession>A0A1Y5I982</accession>
<feature type="compositionally biased region" description="Gly residues" evidence="1">
    <location>
        <begin position="88"/>
        <end position="98"/>
    </location>
</feature>
<feature type="region of interest" description="Disordered" evidence="1">
    <location>
        <begin position="1"/>
        <end position="112"/>
    </location>
</feature>
<feature type="compositionally biased region" description="Basic and acidic residues" evidence="1">
    <location>
        <begin position="1"/>
        <end position="15"/>
    </location>
</feature>
<proteinExistence type="predicted"/>
<organism evidence="2">
    <name type="scientific">Ostreococcus tauri</name>
    <name type="common">Marine green alga</name>
    <dbReference type="NCBI Taxonomy" id="70448"/>
    <lineage>
        <taxon>Eukaryota</taxon>
        <taxon>Viridiplantae</taxon>
        <taxon>Chlorophyta</taxon>
        <taxon>Mamiellophyceae</taxon>
        <taxon>Mamiellales</taxon>
        <taxon>Bathycoccaceae</taxon>
        <taxon>Ostreococcus</taxon>
    </lineage>
</organism>
<reference evidence="2" key="1">
    <citation type="submission" date="2017-04" db="EMBL/GenBank/DDBJ databases">
        <title>Population genomics of picophytoplankton unveils novel chromosome hypervariability.</title>
        <authorList>
            <consortium name="DOE Joint Genome Institute"/>
            <person name="Blanc-Mathieu R."/>
            <person name="Krasovec M."/>
            <person name="Hebrard M."/>
            <person name="Yau S."/>
            <person name="Desgranges E."/>
            <person name="Martin J."/>
            <person name="Schackwitz W."/>
            <person name="Kuo A."/>
            <person name="Salin G."/>
            <person name="Donnadieu C."/>
            <person name="Desdevises Y."/>
            <person name="Sanchez-Ferandin S."/>
            <person name="Moreau H."/>
            <person name="Rivals E."/>
            <person name="Grigoriev I.V."/>
            <person name="Grimsley N."/>
            <person name="Eyre-Walker A."/>
            <person name="Piganeau G."/>
        </authorList>
    </citation>
    <scope>NUCLEOTIDE SEQUENCE [LARGE SCALE GENOMIC DNA]</scope>
    <source>
        <strain evidence="2">RCC 1115</strain>
    </source>
</reference>
<evidence type="ECO:0000256" key="1">
    <source>
        <dbReference type="SAM" id="MobiDB-lite"/>
    </source>
</evidence>
<feature type="compositionally biased region" description="Low complexity" evidence="1">
    <location>
        <begin position="16"/>
        <end position="28"/>
    </location>
</feature>
<gene>
    <name evidence="2" type="ORF">BE221DRAFT_16004</name>
</gene>
<protein>
    <submittedName>
        <fullName evidence="2">Uncharacterized protein</fullName>
    </submittedName>
</protein>